<feature type="binding site" evidence="10 11">
    <location>
        <position position="146"/>
    </location>
    <ligand>
        <name>[4Fe-4S] cluster</name>
        <dbReference type="ChEBI" id="CHEBI:49883"/>
        <label>3</label>
    </ligand>
</feature>
<keyword evidence="3 10" id="KW-0479">Metal-binding</keyword>
<keyword evidence="10" id="KW-0997">Cell inner membrane</keyword>
<evidence type="ECO:0000256" key="8">
    <source>
        <dbReference type="ARBA" id="ARBA00023014"/>
    </source>
</evidence>
<comment type="subcellular location">
    <subcellularLocation>
        <location evidence="10">Cell inner membrane</location>
    </subcellularLocation>
</comment>
<feature type="domain" description="4Fe-4S ferredoxin-type" evidence="12">
    <location>
        <begin position="101"/>
        <end position="130"/>
    </location>
</feature>
<protein>
    <recommendedName>
        <fullName evidence="10">Ion-translocating oxidoreductase complex subunit B</fullName>
        <ecNumber evidence="10">7.-.-.-</ecNumber>
    </recommendedName>
    <alternativeName>
        <fullName evidence="10">Rnf electron transport complex subunit B</fullName>
    </alternativeName>
</protein>
<feature type="region of interest" description="Hydrophobic" evidence="10">
    <location>
        <begin position="1"/>
        <end position="23"/>
    </location>
</feature>
<feature type="domain" description="4Fe-4S ferredoxin-type" evidence="12">
    <location>
        <begin position="131"/>
        <end position="160"/>
    </location>
</feature>
<evidence type="ECO:0000259" key="12">
    <source>
        <dbReference type="PROSITE" id="PS51379"/>
    </source>
</evidence>
<evidence type="ECO:0000313" key="15">
    <source>
        <dbReference type="Proteomes" id="UP000247555"/>
    </source>
</evidence>
<evidence type="ECO:0000256" key="9">
    <source>
        <dbReference type="ARBA" id="ARBA00023136"/>
    </source>
</evidence>
<dbReference type="GO" id="GO:0022900">
    <property type="term" value="P:electron transport chain"/>
    <property type="evidence" value="ECO:0007669"/>
    <property type="project" value="UniProtKB-UniRule"/>
</dbReference>
<evidence type="ECO:0000259" key="13">
    <source>
        <dbReference type="PROSITE" id="PS51656"/>
    </source>
</evidence>
<keyword evidence="1 10" id="KW-0813">Transport</keyword>
<feature type="binding site" evidence="10 11">
    <location>
        <position position="49"/>
    </location>
    <ligand>
        <name>[4Fe-4S] cluster</name>
        <dbReference type="ChEBI" id="CHEBI:49883"/>
        <label>1</label>
    </ligand>
</feature>
<dbReference type="GO" id="GO:0051539">
    <property type="term" value="F:4 iron, 4 sulfur cluster binding"/>
    <property type="evidence" value="ECO:0007669"/>
    <property type="project" value="UniProtKB-UniRule"/>
</dbReference>
<dbReference type="Gene3D" id="1.10.15.40">
    <property type="entry name" value="Electron transport complex subunit B, putative Fe-S cluster"/>
    <property type="match status" value="1"/>
</dbReference>
<name>A0A318KW11_9NEIS</name>
<feature type="binding site" evidence="10 11">
    <location>
        <position position="120"/>
    </location>
    <ligand>
        <name>[4Fe-4S] cluster</name>
        <dbReference type="ChEBI" id="CHEBI:49883"/>
        <label>3</label>
    </ligand>
</feature>
<dbReference type="InterPro" id="IPR017896">
    <property type="entry name" value="4Fe4S_Fe-S-bd"/>
</dbReference>
<evidence type="ECO:0000256" key="5">
    <source>
        <dbReference type="ARBA" id="ARBA00022967"/>
    </source>
</evidence>
<dbReference type="OrthoDB" id="9779457at2"/>
<evidence type="ECO:0000256" key="7">
    <source>
        <dbReference type="ARBA" id="ARBA00023004"/>
    </source>
</evidence>
<keyword evidence="7 10" id="KW-0408">Iron</keyword>
<dbReference type="InterPro" id="IPR007202">
    <property type="entry name" value="4Fe-4S_dom"/>
</dbReference>
<comment type="caution">
    <text evidence="14">The sequence shown here is derived from an EMBL/GenBank/DDBJ whole genome shotgun (WGS) entry which is preliminary data.</text>
</comment>
<comment type="function">
    <text evidence="10">Part of a membrane-bound complex that couples electron transfer with translocation of ions across the membrane.</text>
</comment>
<dbReference type="InterPro" id="IPR017900">
    <property type="entry name" value="4Fe4S_Fe_S_CS"/>
</dbReference>
<feature type="binding site" evidence="10 11">
    <location>
        <position position="110"/>
    </location>
    <ligand>
        <name>[4Fe-4S] cluster</name>
        <dbReference type="ChEBI" id="CHEBI:49883"/>
        <label>2</label>
    </ligand>
</feature>
<keyword evidence="5 10" id="KW-1278">Translocase</keyword>
<keyword evidence="6 10" id="KW-0249">Electron transport</keyword>
<keyword evidence="9 10" id="KW-0472">Membrane</keyword>
<dbReference type="PROSITE" id="PS51656">
    <property type="entry name" value="4FE4S"/>
    <property type="match status" value="1"/>
</dbReference>
<organism evidence="14 15">
    <name type="scientific">Rivihabitans pingtungensis</name>
    <dbReference type="NCBI Taxonomy" id="1054498"/>
    <lineage>
        <taxon>Bacteria</taxon>
        <taxon>Pseudomonadati</taxon>
        <taxon>Pseudomonadota</taxon>
        <taxon>Betaproteobacteria</taxon>
        <taxon>Neisseriales</taxon>
        <taxon>Aquaspirillaceae</taxon>
        <taxon>Rivihabitans</taxon>
    </lineage>
</organism>
<dbReference type="PROSITE" id="PS51379">
    <property type="entry name" value="4FE4S_FER_2"/>
    <property type="match status" value="2"/>
</dbReference>
<feature type="binding site" evidence="10 11">
    <location>
        <position position="54"/>
    </location>
    <ligand>
        <name>[4Fe-4S] cluster</name>
        <dbReference type="ChEBI" id="CHEBI:49883"/>
        <label>1</label>
    </ligand>
</feature>
<dbReference type="Pfam" id="PF04060">
    <property type="entry name" value="FeS"/>
    <property type="match status" value="1"/>
</dbReference>
<dbReference type="NCBIfam" id="TIGR01944">
    <property type="entry name" value="rnfB"/>
    <property type="match status" value="1"/>
</dbReference>
<dbReference type="Gene3D" id="3.30.70.20">
    <property type="match status" value="1"/>
</dbReference>
<dbReference type="RefSeq" id="WP_110390167.1">
    <property type="nucleotide sequence ID" value="NZ_QJKI01000005.1"/>
</dbReference>
<dbReference type="PANTHER" id="PTHR43560:SF1">
    <property type="entry name" value="ION-TRANSLOCATING OXIDOREDUCTASE COMPLEX SUBUNIT B"/>
    <property type="match status" value="1"/>
</dbReference>
<evidence type="ECO:0000256" key="4">
    <source>
        <dbReference type="ARBA" id="ARBA00022737"/>
    </source>
</evidence>
<keyword evidence="4 10" id="KW-0677">Repeat</keyword>
<keyword evidence="10" id="KW-1003">Cell membrane</keyword>
<feature type="binding site" evidence="10 11">
    <location>
        <position position="143"/>
    </location>
    <ligand>
        <name>[4Fe-4S] cluster</name>
        <dbReference type="ChEBI" id="CHEBI:49883"/>
        <label>3</label>
    </ligand>
</feature>
<reference evidence="14 15" key="1">
    <citation type="submission" date="2018-05" db="EMBL/GenBank/DDBJ databases">
        <title>Genomic Encyclopedia of Type Strains, Phase IV (KMG-IV): sequencing the most valuable type-strain genomes for metagenomic binning, comparative biology and taxonomic classification.</title>
        <authorList>
            <person name="Goeker M."/>
        </authorList>
    </citation>
    <scope>NUCLEOTIDE SEQUENCE [LARGE SCALE GENOMIC DNA]</scope>
    <source>
        <strain evidence="14 15">DSM 29661</strain>
    </source>
</reference>
<dbReference type="PROSITE" id="PS00198">
    <property type="entry name" value="4FE4S_FER_1"/>
    <property type="match status" value="1"/>
</dbReference>
<proteinExistence type="inferred from homology"/>
<evidence type="ECO:0000256" key="3">
    <source>
        <dbReference type="ARBA" id="ARBA00022723"/>
    </source>
</evidence>
<keyword evidence="8 10" id="KW-0411">Iron-sulfur</keyword>
<dbReference type="HAMAP" id="MF_00463">
    <property type="entry name" value="RsxB_RnfB"/>
    <property type="match status" value="1"/>
</dbReference>
<evidence type="ECO:0000313" key="14">
    <source>
        <dbReference type="EMBL" id="PXX79866.1"/>
    </source>
</evidence>
<dbReference type="PANTHER" id="PTHR43560">
    <property type="entry name" value="ION-TRANSLOCATING OXIDOREDUCTASE COMPLEX SUBUNIT B"/>
    <property type="match status" value="1"/>
</dbReference>
<feature type="binding site" evidence="10 11">
    <location>
        <position position="46"/>
    </location>
    <ligand>
        <name>[4Fe-4S] cluster</name>
        <dbReference type="ChEBI" id="CHEBI:49883"/>
        <label>1</label>
    </ligand>
</feature>
<accession>A0A318KW11</accession>
<comment type="caution">
    <text evidence="10">Lacks conserved residue(s) required for the propagation of feature annotation.</text>
</comment>
<sequence length="176" mass="17624">MLAAVLSLTVLGAVLGVVLGVANRFLQVEGNPVVDEVLEMMPGSNCGQCGFPGCAGAAAAVVDGSAPATLCPPGGKALASALAAKLGLSLDLSGMDDSGPKLAAVAEELCIGCCRCAKVCPTDAIVGAARQIHNVLREACTGCESCVPVCPTEALLMKPMPVTLQHWVMPRPAAVA</sequence>
<keyword evidence="15" id="KW-1185">Reference proteome</keyword>
<dbReference type="Pfam" id="PF14697">
    <property type="entry name" value="Fer4_21"/>
    <property type="match status" value="1"/>
</dbReference>
<dbReference type="EMBL" id="QJKI01000005">
    <property type="protein sequence ID" value="PXX79866.1"/>
    <property type="molecule type" value="Genomic_DNA"/>
</dbReference>
<comment type="similarity">
    <text evidence="10">Belongs to the 4Fe4S bacterial-type ferredoxin family. RnfB subfamily.</text>
</comment>
<evidence type="ECO:0000256" key="11">
    <source>
        <dbReference type="PIRSR" id="PIRSR005784-1"/>
    </source>
</evidence>
<feature type="domain" description="4Fe-4S" evidence="13">
    <location>
        <begin position="29"/>
        <end position="88"/>
    </location>
</feature>
<dbReference type="GO" id="GO:0046872">
    <property type="term" value="F:metal ion binding"/>
    <property type="evidence" value="ECO:0007669"/>
    <property type="project" value="UniProtKB-KW"/>
</dbReference>
<evidence type="ECO:0000256" key="6">
    <source>
        <dbReference type="ARBA" id="ARBA00022982"/>
    </source>
</evidence>
<comment type="cofactor">
    <cofactor evidence="10 11">
        <name>[4Fe-4S] cluster</name>
        <dbReference type="ChEBI" id="CHEBI:49883"/>
    </cofactor>
    <text evidence="10 11">Binds 3 [4Fe-4S] clusters.</text>
</comment>
<gene>
    <name evidence="10" type="primary">rnfB</name>
    <name evidence="14" type="ORF">DFR34_10564</name>
</gene>
<dbReference type="InterPro" id="IPR016463">
    <property type="entry name" value="RnfB/RsxB_Proteobac"/>
</dbReference>
<evidence type="ECO:0000256" key="2">
    <source>
        <dbReference type="ARBA" id="ARBA00022485"/>
    </source>
</evidence>
<keyword evidence="2 10" id="KW-0004">4Fe-4S</keyword>
<dbReference type="GO" id="GO:0005886">
    <property type="term" value="C:plasma membrane"/>
    <property type="evidence" value="ECO:0007669"/>
    <property type="project" value="UniProtKB-SubCell"/>
</dbReference>
<feature type="binding site" evidence="10 11">
    <location>
        <position position="116"/>
    </location>
    <ligand>
        <name>[4Fe-4S] cluster</name>
        <dbReference type="ChEBI" id="CHEBI:49883"/>
        <label>2</label>
    </ligand>
</feature>
<evidence type="ECO:0000256" key="1">
    <source>
        <dbReference type="ARBA" id="ARBA00022448"/>
    </source>
</evidence>
<dbReference type="GO" id="GO:0009055">
    <property type="term" value="F:electron transfer activity"/>
    <property type="evidence" value="ECO:0007669"/>
    <property type="project" value="InterPro"/>
</dbReference>
<comment type="subunit">
    <text evidence="10">The complex is composed of six subunits: RnfA, RnfB, RnfC, RnfD, RnfE and RnfG.</text>
</comment>
<dbReference type="SUPFAM" id="SSF54862">
    <property type="entry name" value="4Fe-4S ferredoxins"/>
    <property type="match status" value="1"/>
</dbReference>
<dbReference type="AlphaFoldDB" id="A0A318KW11"/>
<dbReference type="InterPro" id="IPR050395">
    <property type="entry name" value="4Fe4S_Ferredoxin_RnfB"/>
</dbReference>
<feature type="binding site" evidence="10 11">
    <location>
        <position position="113"/>
    </location>
    <ligand>
        <name>[4Fe-4S] cluster</name>
        <dbReference type="ChEBI" id="CHEBI:49883"/>
        <label>2</label>
    </ligand>
</feature>
<dbReference type="InterPro" id="IPR010207">
    <property type="entry name" value="Elect_transpt_cplx_RnfB/RsxB"/>
</dbReference>
<dbReference type="Proteomes" id="UP000247555">
    <property type="component" value="Unassembled WGS sequence"/>
</dbReference>
<evidence type="ECO:0000256" key="10">
    <source>
        <dbReference type="HAMAP-Rule" id="MF_00463"/>
    </source>
</evidence>
<feature type="binding site" evidence="10 11">
    <location>
        <position position="150"/>
    </location>
    <ligand>
        <name>[4Fe-4S] cluster</name>
        <dbReference type="ChEBI" id="CHEBI:49883"/>
        <label>2</label>
    </ligand>
</feature>
<dbReference type="PIRSF" id="PIRSF005784">
    <property type="entry name" value="Elect_transpt_RnfB"/>
    <property type="match status" value="1"/>
</dbReference>
<dbReference type="EC" id="7.-.-.-" evidence="10"/>
<feature type="binding site" evidence="10 11">
    <location>
        <position position="71"/>
    </location>
    <ligand>
        <name>[4Fe-4S] cluster</name>
        <dbReference type="ChEBI" id="CHEBI:49883"/>
        <label>1</label>
    </ligand>
</feature>
<feature type="binding site" evidence="10 11">
    <location>
        <position position="140"/>
    </location>
    <ligand>
        <name>[4Fe-4S] cluster</name>
        <dbReference type="ChEBI" id="CHEBI:49883"/>
        <label>3</label>
    </ligand>
</feature>